<evidence type="ECO:0000313" key="4">
    <source>
        <dbReference type="Proteomes" id="UP000887013"/>
    </source>
</evidence>
<feature type="non-terminal residue" evidence="2">
    <location>
        <position position="1"/>
    </location>
</feature>
<protein>
    <submittedName>
        <fullName evidence="2">Uncharacterized protein</fullName>
    </submittedName>
</protein>
<dbReference type="AlphaFoldDB" id="A0A8X6T724"/>
<accession>A0A8X6T724</accession>
<evidence type="ECO:0000256" key="1">
    <source>
        <dbReference type="SAM" id="MobiDB-lite"/>
    </source>
</evidence>
<evidence type="ECO:0000313" key="2">
    <source>
        <dbReference type="EMBL" id="GFS78520.1"/>
    </source>
</evidence>
<name>A0A8X6T724_NEPPI</name>
<keyword evidence="4" id="KW-1185">Reference proteome</keyword>
<comment type="caution">
    <text evidence="2">The sequence shown here is derived from an EMBL/GenBank/DDBJ whole genome shotgun (WGS) entry which is preliminary data.</text>
</comment>
<feature type="compositionally biased region" description="Polar residues" evidence="1">
    <location>
        <begin position="47"/>
        <end position="57"/>
    </location>
</feature>
<dbReference type="EMBL" id="BMAW01131896">
    <property type="protein sequence ID" value="GFU41251.1"/>
    <property type="molecule type" value="Genomic_DNA"/>
</dbReference>
<dbReference type="EMBL" id="BMAW01051094">
    <property type="protein sequence ID" value="GFS78520.1"/>
    <property type="molecule type" value="Genomic_DNA"/>
</dbReference>
<gene>
    <name evidence="2" type="ORF">NPIL_196881</name>
    <name evidence="3" type="ORF">NPIL_356791</name>
</gene>
<sequence>KSGTIQKIIYNQKNQHTFQLSGETNFQAANMLPPFPPNGFGTRGAVTGTQPNHQVHTPTRRALGLSSHAVRPEIPIGCFFGHDLSLRRLFREEGR</sequence>
<feature type="region of interest" description="Disordered" evidence="1">
    <location>
        <begin position="33"/>
        <end position="58"/>
    </location>
</feature>
<evidence type="ECO:0000313" key="3">
    <source>
        <dbReference type="EMBL" id="GFU41251.1"/>
    </source>
</evidence>
<dbReference type="Proteomes" id="UP000887013">
    <property type="component" value="Unassembled WGS sequence"/>
</dbReference>
<proteinExistence type="predicted"/>
<organism evidence="2 4">
    <name type="scientific">Nephila pilipes</name>
    <name type="common">Giant wood spider</name>
    <name type="synonym">Nephila maculata</name>
    <dbReference type="NCBI Taxonomy" id="299642"/>
    <lineage>
        <taxon>Eukaryota</taxon>
        <taxon>Metazoa</taxon>
        <taxon>Ecdysozoa</taxon>
        <taxon>Arthropoda</taxon>
        <taxon>Chelicerata</taxon>
        <taxon>Arachnida</taxon>
        <taxon>Araneae</taxon>
        <taxon>Araneomorphae</taxon>
        <taxon>Entelegynae</taxon>
        <taxon>Araneoidea</taxon>
        <taxon>Nephilidae</taxon>
        <taxon>Nephila</taxon>
    </lineage>
</organism>
<reference evidence="2" key="1">
    <citation type="submission" date="2020-08" db="EMBL/GenBank/DDBJ databases">
        <title>Multicomponent nature underlies the extraordinary mechanical properties of spider dragline silk.</title>
        <authorList>
            <person name="Kono N."/>
            <person name="Nakamura H."/>
            <person name="Mori M."/>
            <person name="Yoshida Y."/>
            <person name="Ohtoshi R."/>
            <person name="Malay A.D."/>
            <person name="Moran D.A.P."/>
            <person name="Tomita M."/>
            <person name="Numata K."/>
            <person name="Arakawa K."/>
        </authorList>
    </citation>
    <scope>NUCLEOTIDE SEQUENCE</scope>
</reference>